<dbReference type="InterPro" id="IPR046720">
    <property type="entry name" value="DUF6612"/>
</dbReference>
<organism evidence="2 3">
    <name type="scientific">Sporosarcina soli</name>
    <dbReference type="NCBI Taxonomy" id="334736"/>
    <lineage>
        <taxon>Bacteria</taxon>
        <taxon>Bacillati</taxon>
        <taxon>Bacillota</taxon>
        <taxon>Bacilli</taxon>
        <taxon>Bacillales</taxon>
        <taxon>Caryophanaceae</taxon>
        <taxon>Sporosarcina</taxon>
    </lineage>
</organism>
<keyword evidence="3" id="KW-1185">Reference proteome</keyword>
<dbReference type="Gene3D" id="2.50.20.20">
    <property type="match status" value="1"/>
</dbReference>
<dbReference type="RefSeq" id="WP_381437882.1">
    <property type="nucleotide sequence ID" value="NZ_JBHSNO010000009.1"/>
</dbReference>
<keyword evidence="1" id="KW-0732">Signal</keyword>
<protein>
    <submittedName>
        <fullName evidence="2">DUF6612 family protein</fullName>
    </submittedName>
</protein>
<dbReference type="Proteomes" id="UP001596109">
    <property type="component" value="Unassembled WGS sequence"/>
</dbReference>
<proteinExistence type="predicted"/>
<accession>A0ABW0TPV4</accession>
<feature type="signal peptide" evidence="1">
    <location>
        <begin position="1"/>
        <end position="24"/>
    </location>
</feature>
<gene>
    <name evidence="2" type="ORF">ACFPRA_18230</name>
</gene>
<evidence type="ECO:0000313" key="3">
    <source>
        <dbReference type="Proteomes" id="UP001596109"/>
    </source>
</evidence>
<evidence type="ECO:0000313" key="2">
    <source>
        <dbReference type="EMBL" id="MFC5590843.1"/>
    </source>
</evidence>
<dbReference type="EMBL" id="JBHSNO010000009">
    <property type="protein sequence ID" value="MFC5590843.1"/>
    <property type="molecule type" value="Genomic_DNA"/>
</dbReference>
<dbReference type="PROSITE" id="PS51257">
    <property type="entry name" value="PROKAR_LIPOPROTEIN"/>
    <property type="match status" value="1"/>
</dbReference>
<name>A0ABW0TPV4_9BACL</name>
<feature type="chain" id="PRO_5046360443" evidence="1">
    <location>
        <begin position="25"/>
        <end position="292"/>
    </location>
</feature>
<comment type="caution">
    <text evidence="2">The sequence shown here is derived from an EMBL/GenBank/DDBJ whole genome shotgun (WGS) entry which is preliminary data.</text>
</comment>
<sequence>MKNWMKGIAIGILAFGLAACNETAAPKEDPETGKPEEVEKESTMTAQEVYQKAMEVSEEQKSMHAKMDVDQLIKVPSEEFEMNSKIKMDMDMVIDPVEMYQKMTMDLGDEGSMDIEMYMTGEGFYMNDPESGQWVKLPNDMYEDMIGEMGGGADPTLDMEMFKEFVNDFKFEQTDDAYILTLSASGDKFTELLKEIAKDNIPAGVEMGEEEMELMENMKVNALEFEIFIDKETFYTNAFNMDMDMNMVVEGQEMNIVQKVKADISKINEIEKIEIPQDVLDNAIDINEAMAE</sequence>
<dbReference type="Pfam" id="PF20316">
    <property type="entry name" value="DUF6612"/>
    <property type="match status" value="1"/>
</dbReference>
<reference evidence="3" key="1">
    <citation type="journal article" date="2019" name="Int. J. Syst. Evol. Microbiol.">
        <title>The Global Catalogue of Microorganisms (GCM) 10K type strain sequencing project: providing services to taxonomists for standard genome sequencing and annotation.</title>
        <authorList>
            <consortium name="The Broad Institute Genomics Platform"/>
            <consortium name="The Broad Institute Genome Sequencing Center for Infectious Disease"/>
            <person name="Wu L."/>
            <person name="Ma J."/>
        </authorList>
    </citation>
    <scope>NUCLEOTIDE SEQUENCE [LARGE SCALE GENOMIC DNA]</scope>
    <source>
        <strain evidence="3">CGMCC 4.1434</strain>
    </source>
</reference>
<evidence type="ECO:0000256" key="1">
    <source>
        <dbReference type="SAM" id="SignalP"/>
    </source>
</evidence>